<dbReference type="Proteomes" id="UP000294684">
    <property type="component" value="Unassembled WGS sequence"/>
</dbReference>
<dbReference type="STRING" id="1193051.LEP1GSC017_3819"/>
<name>A0A4R8MQ99_LEPME</name>
<dbReference type="Pfam" id="PF00535">
    <property type="entry name" value="Glycos_transf_2"/>
    <property type="match status" value="1"/>
</dbReference>
<dbReference type="Gene3D" id="3.90.550.10">
    <property type="entry name" value="Spore Coat Polysaccharide Biosynthesis Protein SpsA, Chain A"/>
    <property type="match status" value="1"/>
</dbReference>
<dbReference type="InterPro" id="IPR027612">
    <property type="entry name" value="Put_MTase_LIC12133"/>
</dbReference>
<dbReference type="NCBIfam" id="TIGR04325">
    <property type="entry name" value="MTase_LIC12133"/>
    <property type="match status" value="1"/>
</dbReference>
<keyword evidence="3" id="KW-1185">Reference proteome</keyword>
<dbReference type="SUPFAM" id="SSF53448">
    <property type="entry name" value="Nucleotide-diphospho-sugar transferases"/>
    <property type="match status" value="1"/>
</dbReference>
<protein>
    <submittedName>
        <fullName evidence="2">Putative methyltransferase (TIGR04325 family)</fullName>
    </submittedName>
</protein>
<dbReference type="InterPro" id="IPR001173">
    <property type="entry name" value="Glyco_trans_2-like"/>
</dbReference>
<organism evidence="2 3">
    <name type="scientific">Leptospira meyeri</name>
    <dbReference type="NCBI Taxonomy" id="29508"/>
    <lineage>
        <taxon>Bacteria</taxon>
        <taxon>Pseudomonadati</taxon>
        <taxon>Spirochaetota</taxon>
        <taxon>Spirochaetia</taxon>
        <taxon>Leptospirales</taxon>
        <taxon>Leptospiraceae</taxon>
        <taxon>Leptospira</taxon>
    </lineage>
</organism>
<dbReference type="GO" id="GO:0032259">
    <property type="term" value="P:methylation"/>
    <property type="evidence" value="ECO:0007669"/>
    <property type="project" value="UniProtKB-KW"/>
</dbReference>
<feature type="domain" description="Glycosyltransferase 2-like" evidence="1">
    <location>
        <begin position="6"/>
        <end position="118"/>
    </location>
</feature>
<accession>A0A4R8MQ99</accession>
<proteinExistence type="predicted"/>
<dbReference type="OrthoDB" id="5180856at2"/>
<keyword evidence="2" id="KW-0808">Transferase</keyword>
<dbReference type="InterPro" id="IPR029044">
    <property type="entry name" value="Nucleotide-diphossugar_trans"/>
</dbReference>
<dbReference type="GO" id="GO:0008168">
    <property type="term" value="F:methyltransferase activity"/>
    <property type="evidence" value="ECO:0007669"/>
    <property type="project" value="UniProtKB-KW"/>
</dbReference>
<evidence type="ECO:0000259" key="1">
    <source>
        <dbReference type="Pfam" id="PF00535"/>
    </source>
</evidence>
<dbReference type="CDD" id="cd00761">
    <property type="entry name" value="Glyco_tranf_GTA_type"/>
    <property type="match status" value="1"/>
</dbReference>
<comment type="caution">
    <text evidence="2">The sequence shown here is derived from an EMBL/GenBank/DDBJ whole genome shotgun (WGS) entry which is preliminary data.</text>
</comment>
<keyword evidence="2" id="KW-0489">Methyltransferase</keyword>
<evidence type="ECO:0000313" key="2">
    <source>
        <dbReference type="EMBL" id="TDY71194.1"/>
    </source>
</evidence>
<evidence type="ECO:0000313" key="3">
    <source>
        <dbReference type="Proteomes" id="UP000294684"/>
    </source>
</evidence>
<gene>
    <name evidence="2" type="ORF">CLV96_0149</name>
</gene>
<reference evidence="2 3" key="1">
    <citation type="submission" date="2019-03" db="EMBL/GenBank/DDBJ databases">
        <title>Genomic Encyclopedia of Archaeal and Bacterial Type Strains, Phase II (KMG-II): from individual species to whole genera.</title>
        <authorList>
            <person name="Goeker M."/>
        </authorList>
    </citation>
    <scope>NUCLEOTIDE SEQUENCE [LARGE SCALE GENOMIC DNA]</scope>
    <source>
        <strain evidence="2 3">DSM 21537</strain>
    </source>
</reference>
<dbReference type="AlphaFoldDB" id="A0A4R8MQ99"/>
<sequence length="570" mass="66466">MKYAPIIIFVYNRPDHTKRVINSLIANEEASESDLIIYSDFAKAETHLAKVNEVRSYLKEVRGFKSVRIVERTENYGLAKSIISGVSEVIEQSGSVIVLEDDILVSPYFLRFMNSGLEKYKEEEKVASIHGYSYPMDTIGLDDTYFIRGADCWGWATWRRAWQYFEPDGKKLRDQLIREDLVARFDYDHTYPFFQMLNDQILGRNNSWAIRWHASVFLKNKLTLYPKESLILNIGLDNSGTHCDDNDYLSKEFSLKCNHEFPKVIEENFEARNRMVNYFRSISKQQNPSLYSRFSRIAARLLGFAKRILKRVFGFLRNKERKVEITFTGNYATWDEASTICSGYDSDIIINKVKDSLRLVRDGKAIYERDSVIFDNIEYSQPLLAGLLFASALNGGKLKVLDFGGSLGSSYFQNRKFLSELPLVEWSIVEQEKMVSIGKLEFENKELRFFHTIDEAVKNRQPETVILSSVLPYIKNPYEVLALIKSFNFETIIVDRTPFFIKDLPDRITIETVPPEIYIAKYPAWFFNYKTFLDFLSDKYELVESFESNDHYSLVDAEIIYRALIFKRKI</sequence>
<dbReference type="EMBL" id="SORO01000001">
    <property type="protein sequence ID" value="TDY71194.1"/>
    <property type="molecule type" value="Genomic_DNA"/>
</dbReference>